<feature type="transmembrane region" description="Helical" evidence="7">
    <location>
        <begin position="48"/>
        <end position="70"/>
    </location>
</feature>
<comment type="subcellular location">
    <subcellularLocation>
        <location evidence="1">Cell membrane</location>
        <topology evidence="1">Multi-pass membrane protein</topology>
    </subcellularLocation>
</comment>
<feature type="domain" description="ABC transporter" evidence="8">
    <location>
        <begin position="322"/>
        <end position="559"/>
    </location>
</feature>
<dbReference type="RefSeq" id="WP_027890206.1">
    <property type="nucleotide sequence ID" value="NZ_LT906446.1"/>
</dbReference>
<dbReference type="GO" id="GO:0015421">
    <property type="term" value="F:ABC-type oligopeptide transporter activity"/>
    <property type="evidence" value="ECO:0007669"/>
    <property type="project" value="TreeGrafter"/>
</dbReference>
<proteinExistence type="predicted"/>
<evidence type="ECO:0000256" key="3">
    <source>
        <dbReference type="ARBA" id="ARBA00022741"/>
    </source>
</evidence>
<reference evidence="10 11" key="1">
    <citation type="submission" date="2017-06" db="EMBL/GenBank/DDBJ databases">
        <authorList>
            <consortium name="Pathogen Informatics"/>
        </authorList>
    </citation>
    <scope>NUCLEOTIDE SEQUENCE [LARGE SCALE GENOMIC DNA]</scope>
    <source>
        <strain evidence="10 11">NCTC10570</strain>
    </source>
</reference>
<dbReference type="GeneID" id="78507668"/>
<dbReference type="PANTHER" id="PTHR43394:SF1">
    <property type="entry name" value="ATP-BINDING CASSETTE SUB-FAMILY B MEMBER 10, MITOCHONDRIAL"/>
    <property type="match status" value="1"/>
</dbReference>
<dbReference type="GO" id="GO:0005524">
    <property type="term" value="F:ATP binding"/>
    <property type="evidence" value="ECO:0007669"/>
    <property type="project" value="UniProtKB-KW"/>
</dbReference>
<keyword evidence="6 7" id="KW-0472">Membrane</keyword>
<dbReference type="GO" id="GO:0016887">
    <property type="term" value="F:ATP hydrolysis activity"/>
    <property type="evidence" value="ECO:0007669"/>
    <property type="project" value="InterPro"/>
</dbReference>
<evidence type="ECO:0000256" key="1">
    <source>
        <dbReference type="ARBA" id="ARBA00004651"/>
    </source>
</evidence>
<sequence>MINEIKTISRPVIFILSVAVLVGTLAGLSSISLMGLSAWLIASAALQPPLYVLSLAIVGVRFCGIMRAVFRYLERYLSHKAGFVLFMRFRVFMLAKIIAALPFKRQSSNGDVFTIIVEAIDKIRDSFLRFFLPPITATLGCFIVMIWSGFYSVLLLCILFVAWLVFVVIMPMIVWRLYQKKSDNDLILAESVLEFYDGSKELYAYNYIEGKLKNTQQAINDYQDYRKEHFILKSKVELSCEILLGLFIVLVLSLLISFINDGQITAVMAITFLLTIQSVLEILAAIPSLMEHLDEAKRSWLSLKSFINKPKIQSKINSNIYLKDDDAILNVVNINFGYNEILCKDMSFYLYKGQKTLLVGSSGCGKSTLFYVLTRLLDVFSGDMYLQGKSYTQWDKEDWRNHFAPSFQEHHIFNISIRDNFKIFYPDISDEEIWQALDKVQFTAFVQQYGLDYVLESDGTNLSGGQKHRLQLAMCLARKKDIILLDEPTAGLDIVSAHKFLNRLITIDKESAILVASHDLSIVDYFDNIIIMEEQHIIEQGKIKSLMQDEQSQLFKLMKYNNLI</sequence>
<dbReference type="Pfam" id="PF00005">
    <property type="entry name" value="ABC_tran"/>
    <property type="match status" value="1"/>
</dbReference>
<dbReference type="PROSITE" id="PS50929">
    <property type="entry name" value="ABC_TM1F"/>
    <property type="match status" value="1"/>
</dbReference>
<gene>
    <name evidence="10" type="ORF">SAMEA4364220_01675</name>
</gene>
<dbReference type="InterPro" id="IPR039421">
    <property type="entry name" value="Type_1_exporter"/>
</dbReference>
<dbReference type="GO" id="GO:0005886">
    <property type="term" value="C:plasma membrane"/>
    <property type="evidence" value="ECO:0007669"/>
    <property type="project" value="UniProtKB-SubCell"/>
</dbReference>
<keyword evidence="3" id="KW-0547">Nucleotide-binding</keyword>
<evidence type="ECO:0000259" key="9">
    <source>
        <dbReference type="PROSITE" id="PS50929"/>
    </source>
</evidence>
<feature type="transmembrane region" description="Helical" evidence="7">
    <location>
        <begin position="242"/>
        <end position="260"/>
    </location>
</feature>
<evidence type="ECO:0000313" key="10">
    <source>
        <dbReference type="EMBL" id="SNV02797.1"/>
    </source>
</evidence>
<feature type="transmembrane region" description="Helical" evidence="7">
    <location>
        <begin position="153"/>
        <end position="178"/>
    </location>
</feature>
<dbReference type="PROSITE" id="PS50893">
    <property type="entry name" value="ABC_TRANSPORTER_2"/>
    <property type="match status" value="1"/>
</dbReference>
<evidence type="ECO:0000256" key="7">
    <source>
        <dbReference type="SAM" id="Phobius"/>
    </source>
</evidence>
<dbReference type="Gene3D" id="3.40.50.300">
    <property type="entry name" value="P-loop containing nucleotide triphosphate hydrolases"/>
    <property type="match status" value="1"/>
</dbReference>
<dbReference type="EMBL" id="LT906446">
    <property type="protein sequence ID" value="SNV02797.1"/>
    <property type="molecule type" value="Genomic_DNA"/>
</dbReference>
<evidence type="ECO:0000313" key="11">
    <source>
        <dbReference type="Proteomes" id="UP000215383"/>
    </source>
</evidence>
<evidence type="ECO:0000256" key="2">
    <source>
        <dbReference type="ARBA" id="ARBA00022692"/>
    </source>
</evidence>
<dbReference type="eggNOG" id="COG4987">
    <property type="taxonomic scope" value="Bacteria"/>
</dbReference>
<evidence type="ECO:0000259" key="8">
    <source>
        <dbReference type="PROSITE" id="PS50893"/>
    </source>
</evidence>
<protein>
    <submittedName>
        <fullName evidence="10">Probable ABC transporter ATP-binding protein HI_0664</fullName>
    </submittedName>
</protein>
<keyword evidence="4 10" id="KW-0067">ATP-binding</keyword>
<dbReference type="Gene3D" id="1.20.1560.10">
    <property type="entry name" value="ABC transporter type 1, transmembrane domain"/>
    <property type="match status" value="1"/>
</dbReference>
<keyword evidence="5 7" id="KW-1133">Transmembrane helix</keyword>
<dbReference type="SUPFAM" id="SSF52540">
    <property type="entry name" value="P-loop containing nucleoside triphosphate hydrolases"/>
    <property type="match status" value="1"/>
</dbReference>
<dbReference type="PANTHER" id="PTHR43394">
    <property type="entry name" value="ATP-DEPENDENT PERMEASE MDL1, MITOCHONDRIAL"/>
    <property type="match status" value="1"/>
</dbReference>
<dbReference type="InterPro" id="IPR036640">
    <property type="entry name" value="ABC1_TM_sf"/>
</dbReference>
<dbReference type="InterPro" id="IPR011527">
    <property type="entry name" value="ABC1_TM_dom"/>
</dbReference>
<evidence type="ECO:0000256" key="4">
    <source>
        <dbReference type="ARBA" id="ARBA00022840"/>
    </source>
</evidence>
<name>A0A239TYB2_9FIRM</name>
<evidence type="ECO:0000256" key="6">
    <source>
        <dbReference type="ARBA" id="ARBA00023136"/>
    </source>
</evidence>
<feature type="transmembrane region" description="Helical" evidence="7">
    <location>
        <begin position="127"/>
        <end position="147"/>
    </location>
</feature>
<dbReference type="SMART" id="SM00382">
    <property type="entry name" value="AAA"/>
    <property type="match status" value="1"/>
</dbReference>
<keyword evidence="2 7" id="KW-0812">Transmembrane</keyword>
<accession>A0A239TYB2</accession>
<dbReference type="InterPro" id="IPR003593">
    <property type="entry name" value="AAA+_ATPase"/>
</dbReference>
<dbReference type="Proteomes" id="UP000215383">
    <property type="component" value="Chromosome 1"/>
</dbReference>
<evidence type="ECO:0000256" key="5">
    <source>
        <dbReference type="ARBA" id="ARBA00022989"/>
    </source>
</evidence>
<keyword evidence="11" id="KW-1185">Reference proteome</keyword>
<feature type="transmembrane region" description="Helical" evidence="7">
    <location>
        <begin position="12"/>
        <end position="42"/>
    </location>
</feature>
<dbReference type="InterPro" id="IPR027417">
    <property type="entry name" value="P-loop_NTPase"/>
</dbReference>
<organism evidence="10 11">
    <name type="scientific">Megamonas hypermegale</name>
    <dbReference type="NCBI Taxonomy" id="158847"/>
    <lineage>
        <taxon>Bacteria</taxon>
        <taxon>Bacillati</taxon>
        <taxon>Bacillota</taxon>
        <taxon>Negativicutes</taxon>
        <taxon>Selenomonadales</taxon>
        <taxon>Selenomonadaceae</taxon>
        <taxon>Megamonas</taxon>
    </lineage>
</organism>
<feature type="transmembrane region" description="Helical" evidence="7">
    <location>
        <begin position="266"/>
        <end position="289"/>
    </location>
</feature>
<dbReference type="AlphaFoldDB" id="A0A239TYB2"/>
<dbReference type="SUPFAM" id="SSF90123">
    <property type="entry name" value="ABC transporter transmembrane region"/>
    <property type="match status" value="1"/>
</dbReference>
<dbReference type="CDD" id="cd03228">
    <property type="entry name" value="ABCC_MRP_Like"/>
    <property type="match status" value="1"/>
</dbReference>
<dbReference type="InterPro" id="IPR003439">
    <property type="entry name" value="ABC_transporter-like_ATP-bd"/>
</dbReference>
<feature type="domain" description="ABC transmembrane type-1" evidence="9">
    <location>
        <begin position="18"/>
        <end position="295"/>
    </location>
</feature>